<dbReference type="Pfam" id="PF00109">
    <property type="entry name" value="ketoacyl-synt"/>
    <property type="match status" value="1"/>
</dbReference>
<organism evidence="6 7">
    <name type="scientific">Burkholderia gladioli</name>
    <name type="common">Pseudomonas marginata</name>
    <name type="synonym">Phytomonas marginata</name>
    <dbReference type="NCBI Taxonomy" id="28095"/>
    <lineage>
        <taxon>Bacteria</taxon>
        <taxon>Pseudomonadati</taxon>
        <taxon>Pseudomonadota</taxon>
        <taxon>Betaproteobacteria</taxon>
        <taxon>Burkholderiales</taxon>
        <taxon>Burkholderiaceae</taxon>
        <taxon>Burkholderia</taxon>
    </lineage>
</organism>
<reference evidence="6 7" key="1">
    <citation type="submission" date="2014-04" db="EMBL/GenBank/DDBJ databases">
        <authorList>
            <person name="Bishop-Lilly K.A."/>
            <person name="Broomall S.M."/>
            <person name="Chain P.S."/>
            <person name="Chertkov O."/>
            <person name="Coyne S.R."/>
            <person name="Daligault H.E."/>
            <person name="Davenport K.W."/>
            <person name="Erkkila T."/>
            <person name="Frey K.G."/>
            <person name="Gibbons H.S."/>
            <person name="Gu W."/>
            <person name="Jaissle J."/>
            <person name="Johnson S.L."/>
            <person name="Koroleva G.I."/>
            <person name="Ladner J.T."/>
            <person name="Lo C.-C."/>
            <person name="Minogue T.D."/>
            <person name="Munk C."/>
            <person name="Palacios G.F."/>
            <person name="Redden C.L."/>
            <person name="Rosenzweig C.N."/>
            <person name="Scholz M.B."/>
            <person name="Teshima H."/>
            <person name="Xu Y."/>
        </authorList>
    </citation>
    <scope>NUCLEOTIDE SEQUENCE [LARGE SCALE GENOMIC DNA]</scope>
    <source>
        <strain evidence="7">gladioli</strain>
    </source>
</reference>
<evidence type="ECO:0000313" key="6">
    <source>
        <dbReference type="EMBL" id="KGC14795.1"/>
    </source>
</evidence>
<dbReference type="GO" id="GO:0005829">
    <property type="term" value="C:cytosol"/>
    <property type="evidence" value="ECO:0007669"/>
    <property type="project" value="TreeGrafter"/>
</dbReference>
<evidence type="ECO:0000256" key="1">
    <source>
        <dbReference type="ARBA" id="ARBA00005194"/>
    </source>
</evidence>
<dbReference type="Pfam" id="PF02801">
    <property type="entry name" value="Ketoacyl-synt_C"/>
    <property type="match status" value="1"/>
</dbReference>
<dbReference type="InterPro" id="IPR000794">
    <property type="entry name" value="Beta-ketoacyl_synthase"/>
</dbReference>
<comment type="caution">
    <text evidence="6">The sequence shown here is derived from an EMBL/GenBank/DDBJ whole genome shotgun (WGS) entry which is preliminary data.</text>
</comment>
<evidence type="ECO:0000313" key="7">
    <source>
        <dbReference type="Proteomes" id="UP000029590"/>
    </source>
</evidence>
<dbReference type="EC" id="4.1.1.87" evidence="6"/>
<dbReference type="SUPFAM" id="SSF53901">
    <property type="entry name" value="Thiolase-like"/>
    <property type="match status" value="2"/>
</dbReference>
<proteinExistence type="inferred from homology"/>
<dbReference type="RefSeq" id="WP_036053934.1">
    <property type="nucleotide sequence ID" value="NZ_CADEPT010000008.1"/>
</dbReference>
<comment type="pathway">
    <text evidence="1">Lipid metabolism; fatty acid biosynthesis.</text>
</comment>
<dbReference type="EMBL" id="JPGG01000016">
    <property type="protein sequence ID" value="KGC14795.1"/>
    <property type="molecule type" value="Genomic_DNA"/>
</dbReference>
<dbReference type="GO" id="GO:0004315">
    <property type="term" value="F:3-oxoacyl-[acyl-carrier-protein] synthase activity"/>
    <property type="evidence" value="ECO:0007669"/>
    <property type="project" value="TreeGrafter"/>
</dbReference>
<evidence type="ECO:0000259" key="5">
    <source>
        <dbReference type="PROSITE" id="PS52004"/>
    </source>
</evidence>
<accession>A0AAW3F4U1</accession>
<dbReference type="Proteomes" id="UP000029590">
    <property type="component" value="Unassembled WGS sequence"/>
</dbReference>
<dbReference type="InterPro" id="IPR014031">
    <property type="entry name" value="Ketoacyl_synth_C"/>
</dbReference>
<evidence type="ECO:0000256" key="2">
    <source>
        <dbReference type="ARBA" id="ARBA00008467"/>
    </source>
</evidence>
<sequence length="409" mass="42983">MPASSMHEAVVTGLGVVSAIGQGSAPFLDALLEARAAFRVMRRPGRQRDSAFLGAEIDELVMPPRFDAKTLRRASFSSRAALATLDEAWRDARLDAVDTERIGLVVGGSNTQQRELMLMREAHAAQPEYLSPSYGLAWLDSDLCGFCTEQFGIRGPAYTVGGASASGQLAVIEALRAVRSGELDACIALGAPSDLSYWECQGLRSLGAMGSTRHADEPGLACRPFDRDRDGFIFGEACAALVVESERSARARGVAAYARLDGAGLASDANRQPDPSPAGEARAIRMALRDAGCTAADIDYVNTHGTGSPLGDEVELQALRECGLAHAALNATKSITGHALSAAGALELVATLLQMRAGRLHATRNLAQPIDPSLNWVPASGSHVRVRTALSLSHGFGGINTAVCLSNCS</sequence>
<dbReference type="PROSITE" id="PS52004">
    <property type="entry name" value="KS3_2"/>
    <property type="match status" value="1"/>
</dbReference>
<dbReference type="Gene3D" id="3.40.47.10">
    <property type="match status" value="1"/>
</dbReference>
<feature type="domain" description="Ketosynthase family 3 (KS3)" evidence="5">
    <location>
        <begin position="6"/>
        <end position="407"/>
    </location>
</feature>
<evidence type="ECO:0000256" key="4">
    <source>
        <dbReference type="RuleBase" id="RU003694"/>
    </source>
</evidence>
<name>A0AAW3F4U1_BURGA</name>
<dbReference type="NCBIfam" id="NF005490">
    <property type="entry name" value="PRK07103.1"/>
    <property type="match status" value="1"/>
</dbReference>
<dbReference type="InterPro" id="IPR016039">
    <property type="entry name" value="Thiolase-like"/>
</dbReference>
<dbReference type="InterPro" id="IPR014030">
    <property type="entry name" value="Ketoacyl_synth_N"/>
</dbReference>
<dbReference type="InterPro" id="IPR020841">
    <property type="entry name" value="PKS_Beta-ketoAc_synthase_dom"/>
</dbReference>
<dbReference type="SMART" id="SM00825">
    <property type="entry name" value="PKS_KS"/>
    <property type="match status" value="1"/>
</dbReference>
<evidence type="ECO:0000256" key="3">
    <source>
        <dbReference type="ARBA" id="ARBA00022679"/>
    </source>
</evidence>
<protein>
    <submittedName>
        <fullName evidence="6">Polyketide biosynthesis malonyl-ACP decarboxylase PksF</fullName>
        <ecNumber evidence="6">4.1.1.87</ecNumber>
    </submittedName>
</protein>
<gene>
    <name evidence="6" type="primary">pksF</name>
    <name evidence="6" type="ORF">DM48_10</name>
</gene>
<dbReference type="KEGG" id="bgo:BM43_4523"/>
<dbReference type="PANTHER" id="PTHR11712">
    <property type="entry name" value="POLYKETIDE SYNTHASE-RELATED"/>
    <property type="match status" value="1"/>
</dbReference>
<dbReference type="GO" id="GO:0016829">
    <property type="term" value="F:lyase activity"/>
    <property type="evidence" value="ECO:0007669"/>
    <property type="project" value="UniProtKB-KW"/>
</dbReference>
<dbReference type="CDD" id="cd00834">
    <property type="entry name" value="KAS_I_II"/>
    <property type="match status" value="1"/>
</dbReference>
<keyword evidence="6" id="KW-0456">Lyase</keyword>
<dbReference type="AlphaFoldDB" id="A0AAW3F4U1"/>
<dbReference type="GO" id="GO:0006633">
    <property type="term" value="P:fatty acid biosynthetic process"/>
    <property type="evidence" value="ECO:0007669"/>
    <property type="project" value="TreeGrafter"/>
</dbReference>
<comment type="similarity">
    <text evidence="2 4">Belongs to the thiolase-like superfamily. Beta-ketoacyl-ACP synthases family.</text>
</comment>
<dbReference type="PANTHER" id="PTHR11712:SF336">
    <property type="entry name" value="3-OXOACYL-[ACYL-CARRIER-PROTEIN] SYNTHASE, MITOCHONDRIAL"/>
    <property type="match status" value="1"/>
</dbReference>
<keyword evidence="3 4" id="KW-0808">Transferase</keyword>